<protein>
    <submittedName>
        <fullName evidence="3">Uncharacterized protein</fullName>
    </submittedName>
</protein>
<dbReference type="EMBL" id="JAZGQO010000007">
    <property type="protein sequence ID" value="KAK6183388.1"/>
    <property type="molecule type" value="Genomic_DNA"/>
</dbReference>
<evidence type="ECO:0000256" key="2">
    <source>
        <dbReference type="SAM" id="Phobius"/>
    </source>
</evidence>
<feature type="transmembrane region" description="Helical" evidence="2">
    <location>
        <begin position="170"/>
        <end position="193"/>
    </location>
</feature>
<keyword evidence="2" id="KW-0472">Membrane</keyword>
<dbReference type="AlphaFoldDB" id="A0AAN8PT96"/>
<dbReference type="PANTHER" id="PTHR16236">
    <property type="entry name" value="TRANSMEMBRANE PROTEIN 160"/>
    <property type="match status" value="1"/>
</dbReference>
<dbReference type="Proteomes" id="UP001347796">
    <property type="component" value="Unassembled WGS sequence"/>
</dbReference>
<feature type="compositionally biased region" description="Polar residues" evidence="1">
    <location>
        <begin position="62"/>
        <end position="73"/>
    </location>
</feature>
<evidence type="ECO:0000313" key="4">
    <source>
        <dbReference type="Proteomes" id="UP001347796"/>
    </source>
</evidence>
<comment type="caution">
    <text evidence="3">The sequence shown here is derived from an EMBL/GenBank/DDBJ whole genome shotgun (WGS) entry which is preliminary data.</text>
</comment>
<sequence>MLQKVTQRLWSSCLNLQTSHSLSTTYRFRGTAECVGLPVLSNRQPLPHCLAMMSVFNQQRRGNSNYGLGSKSTESGDRQSENMKKLQILTTDAAWSVRLANENGYLSWCRNTYLCSAVGVMMTTQTANIAVQYAASGAFMVSGLNLSMGTLSYIYYLLSLRQHANISFTATFIAILFALLHFCAWAVVLIFFMGNQDDTIAFLEIEGPEFDKEDRA</sequence>
<evidence type="ECO:0000256" key="1">
    <source>
        <dbReference type="SAM" id="MobiDB-lite"/>
    </source>
</evidence>
<reference evidence="3 4" key="1">
    <citation type="submission" date="2024-01" db="EMBL/GenBank/DDBJ databases">
        <title>The genome of the rayed Mediterranean limpet Patella caerulea (Linnaeus, 1758).</title>
        <authorList>
            <person name="Anh-Thu Weber A."/>
            <person name="Halstead-Nussloch G."/>
        </authorList>
    </citation>
    <scope>NUCLEOTIDE SEQUENCE [LARGE SCALE GENOMIC DNA]</scope>
    <source>
        <strain evidence="3">AATW-2023a</strain>
        <tissue evidence="3">Whole specimen</tissue>
    </source>
</reference>
<name>A0AAN8PT96_PATCE</name>
<organism evidence="3 4">
    <name type="scientific">Patella caerulea</name>
    <name type="common">Rayed Mediterranean limpet</name>
    <dbReference type="NCBI Taxonomy" id="87958"/>
    <lineage>
        <taxon>Eukaryota</taxon>
        <taxon>Metazoa</taxon>
        <taxon>Spiralia</taxon>
        <taxon>Lophotrochozoa</taxon>
        <taxon>Mollusca</taxon>
        <taxon>Gastropoda</taxon>
        <taxon>Patellogastropoda</taxon>
        <taxon>Patelloidea</taxon>
        <taxon>Patellidae</taxon>
        <taxon>Patella</taxon>
    </lineage>
</organism>
<feature type="transmembrane region" description="Helical" evidence="2">
    <location>
        <begin position="133"/>
        <end position="158"/>
    </location>
</feature>
<feature type="region of interest" description="Disordered" evidence="1">
    <location>
        <begin position="62"/>
        <end position="81"/>
    </location>
</feature>
<dbReference type="InterPro" id="IPR026801">
    <property type="entry name" value="TMEM160"/>
</dbReference>
<gene>
    <name evidence="3" type="ORF">SNE40_010879</name>
</gene>
<keyword evidence="2" id="KW-0812">Transmembrane</keyword>
<keyword evidence="4" id="KW-1185">Reference proteome</keyword>
<proteinExistence type="predicted"/>
<dbReference type="PANTHER" id="PTHR16236:SF0">
    <property type="entry name" value="TRANSMEMBRANE PROTEIN 160"/>
    <property type="match status" value="1"/>
</dbReference>
<keyword evidence="2" id="KW-1133">Transmembrane helix</keyword>
<accession>A0AAN8PT96</accession>
<evidence type="ECO:0000313" key="3">
    <source>
        <dbReference type="EMBL" id="KAK6183388.1"/>
    </source>
</evidence>